<dbReference type="InterPro" id="IPR011701">
    <property type="entry name" value="MFS"/>
</dbReference>
<dbReference type="GO" id="GO:0005886">
    <property type="term" value="C:plasma membrane"/>
    <property type="evidence" value="ECO:0007669"/>
    <property type="project" value="TreeGrafter"/>
</dbReference>
<dbReference type="Pfam" id="PF07690">
    <property type="entry name" value="MFS_1"/>
    <property type="match status" value="1"/>
</dbReference>
<feature type="transmembrane region" description="Helical" evidence="5">
    <location>
        <begin position="31"/>
        <end position="52"/>
    </location>
</feature>
<keyword evidence="8" id="KW-1185">Reference proteome</keyword>
<evidence type="ECO:0000256" key="5">
    <source>
        <dbReference type="SAM" id="Phobius"/>
    </source>
</evidence>
<reference evidence="7" key="2">
    <citation type="journal article" date="2023" name="IMA Fungus">
        <title>Comparative genomic study of the Penicillium genus elucidates a diverse pangenome and 15 lateral gene transfer events.</title>
        <authorList>
            <person name="Petersen C."/>
            <person name="Sorensen T."/>
            <person name="Nielsen M.R."/>
            <person name="Sondergaard T.E."/>
            <person name="Sorensen J.L."/>
            <person name="Fitzpatrick D.A."/>
            <person name="Frisvad J.C."/>
            <person name="Nielsen K.L."/>
        </authorList>
    </citation>
    <scope>NUCLEOTIDE SEQUENCE</scope>
    <source>
        <strain evidence="7">IBT 29677</strain>
    </source>
</reference>
<dbReference type="InterPro" id="IPR036259">
    <property type="entry name" value="MFS_trans_sf"/>
</dbReference>
<protein>
    <recommendedName>
        <fullName evidence="6">Major facilitator superfamily (MFS) profile domain-containing protein</fullName>
    </recommendedName>
</protein>
<reference evidence="7" key="1">
    <citation type="submission" date="2022-12" db="EMBL/GenBank/DDBJ databases">
        <authorList>
            <person name="Petersen C."/>
        </authorList>
    </citation>
    <scope>NUCLEOTIDE SEQUENCE</scope>
    <source>
        <strain evidence="7">IBT 29677</strain>
    </source>
</reference>
<keyword evidence="4 5" id="KW-0472">Membrane</keyword>
<proteinExistence type="predicted"/>
<keyword evidence="3 5" id="KW-1133">Transmembrane helix</keyword>
<evidence type="ECO:0000313" key="8">
    <source>
        <dbReference type="Proteomes" id="UP001147747"/>
    </source>
</evidence>
<feature type="transmembrane region" description="Helical" evidence="5">
    <location>
        <begin position="64"/>
        <end position="82"/>
    </location>
</feature>
<comment type="caution">
    <text evidence="7">The sequence shown here is derived from an EMBL/GenBank/DDBJ whole genome shotgun (WGS) entry which is preliminary data.</text>
</comment>
<dbReference type="PANTHER" id="PTHR23502:SF150">
    <property type="entry name" value="MAJOR FACILITATOR SUPERFAMILY (MFS) PROFILE DOMAIN-CONTAINING PROTEIN-RELATED"/>
    <property type="match status" value="1"/>
</dbReference>
<dbReference type="OrthoDB" id="2441642at2759"/>
<evidence type="ECO:0000313" key="7">
    <source>
        <dbReference type="EMBL" id="KAJ5415020.1"/>
    </source>
</evidence>
<dbReference type="EMBL" id="JAPZBU010000001">
    <property type="protein sequence ID" value="KAJ5415020.1"/>
    <property type="molecule type" value="Genomic_DNA"/>
</dbReference>
<dbReference type="PROSITE" id="PS50850">
    <property type="entry name" value="MFS"/>
    <property type="match status" value="1"/>
</dbReference>
<dbReference type="InterPro" id="IPR020846">
    <property type="entry name" value="MFS_dom"/>
</dbReference>
<dbReference type="SUPFAM" id="SSF103473">
    <property type="entry name" value="MFS general substrate transporter"/>
    <property type="match status" value="1"/>
</dbReference>
<gene>
    <name evidence="7" type="ORF">N7509_000118</name>
</gene>
<evidence type="ECO:0000256" key="4">
    <source>
        <dbReference type="ARBA" id="ARBA00023136"/>
    </source>
</evidence>
<dbReference type="AlphaFoldDB" id="A0A9W9WCL7"/>
<evidence type="ECO:0000256" key="3">
    <source>
        <dbReference type="ARBA" id="ARBA00022989"/>
    </source>
</evidence>
<dbReference type="Gene3D" id="1.20.1720.10">
    <property type="entry name" value="Multidrug resistance protein D"/>
    <property type="match status" value="1"/>
</dbReference>
<feature type="transmembrane region" description="Helical" evidence="5">
    <location>
        <begin position="154"/>
        <end position="173"/>
    </location>
</feature>
<organism evidence="7 8">
    <name type="scientific">Penicillium cosmopolitanum</name>
    <dbReference type="NCBI Taxonomy" id="1131564"/>
    <lineage>
        <taxon>Eukaryota</taxon>
        <taxon>Fungi</taxon>
        <taxon>Dikarya</taxon>
        <taxon>Ascomycota</taxon>
        <taxon>Pezizomycotina</taxon>
        <taxon>Eurotiomycetes</taxon>
        <taxon>Eurotiomycetidae</taxon>
        <taxon>Eurotiales</taxon>
        <taxon>Aspergillaceae</taxon>
        <taxon>Penicillium</taxon>
    </lineage>
</organism>
<dbReference type="GO" id="GO:0022857">
    <property type="term" value="F:transmembrane transporter activity"/>
    <property type="evidence" value="ECO:0007669"/>
    <property type="project" value="InterPro"/>
</dbReference>
<dbReference type="Proteomes" id="UP001147747">
    <property type="component" value="Unassembled WGS sequence"/>
</dbReference>
<sequence>MITSLGMVLCMIATNIILPIIPVLASEYHLTPSLVSLTITVYMLMQGISPALMSALSDLQGRRLAWALALLLYTISNIGLALQDNYIGLVSLRCMQSIGSSCAVPFGFAVAADIASPAERGRYIGPKQGGVMTAFAFGPVIGGVLSENYGWRSVFWFLATATGCFLVGYSLVIPETARNVVGNGSVDPGVWWRRPLLEVFPTTGRSPPR</sequence>
<evidence type="ECO:0000256" key="2">
    <source>
        <dbReference type="ARBA" id="ARBA00022692"/>
    </source>
</evidence>
<keyword evidence="2 5" id="KW-0812">Transmembrane</keyword>
<evidence type="ECO:0000256" key="1">
    <source>
        <dbReference type="ARBA" id="ARBA00004141"/>
    </source>
</evidence>
<name>A0A9W9WCL7_9EURO</name>
<dbReference type="PANTHER" id="PTHR23502">
    <property type="entry name" value="MAJOR FACILITATOR SUPERFAMILY"/>
    <property type="match status" value="1"/>
</dbReference>
<accession>A0A9W9WCL7</accession>
<dbReference type="RefSeq" id="XP_056494866.1">
    <property type="nucleotide sequence ID" value="XM_056624765.1"/>
</dbReference>
<evidence type="ECO:0000259" key="6">
    <source>
        <dbReference type="PROSITE" id="PS50850"/>
    </source>
</evidence>
<dbReference type="GeneID" id="81363745"/>
<feature type="transmembrane region" description="Helical" evidence="5">
    <location>
        <begin position="7"/>
        <end position="25"/>
    </location>
</feature>
<comment type="subcellular location">
    <subcellularLocation>
        <location evidence="1">Membrane</location>
        <topology evidence="1">Multi-pass membrane protein</topology>
    </subcellularLocation>
</comment>
<feature type="domain" description="Major facilitator superfamily (MFS) profile" evidence="6">
    <location>
        <begin position="1"/>
        <end position="209"/>
    </location>
</feature>